<proteinExistence type="predicted"/>
<sequence length="115" mass="12845">MMITTRLAPIQEAQSTESNSVTSLRLAYQEAKIDYSLVEQQIKNTLLNQFNLLVQLNTELVAAAEKMSVAFDAWSDEVDRLLDVPVKVEPLPTPGLRLIDGWLYDSHGGRTLVLS</sequence>
<reference evidence="1 2" key="1">
    <citation type="journal article" date="2021" name="Microorganisms">
        <title>Genome Evolution of Filamentous Cyanobacterium Nostoc Species: From Facultative Symbiosis to Free Living.</title>
        <authorList>
            <person name="Huo D."/>
            <person name="Li H."/>
            <person name="Cai F."/>
            <person name="Guo X."/>
            <person name="Qiao Z."/>
            <person name="Wang W."/>
            <person name="Yu G."/>
            <person name="Li R."/>
        </authorList>
    </citation>
    <scope>NUCLEOTIDE SEQUENCE [LARGE SCALE GENOMIC DNA]</scope>
    <source>
        <strain evidence="1 2">CHAB 5714</strain>
    </source>
</reference>
<name>A0ABS8II39_9NOSO</name>
<accession>A0ABS8II39</accession>
<dbReference type="EMBL" id="JAIVFQ010000100">
    <property type="protein sequence ID" value="MCC5603947.1"/>
    <property type="molecule type" value="Genomic_DNA"/>
</dbReference>
<dbReference type="Proteomes" id="UP001199525">
    <property type="component" value="Unassembled WGS sequence"/>
</dbReference>
<evidence type="ECO:0008006" key="3">
    <source>
        <dbReference type="Google" id="ProtNLM"/>
    </source>
</evidence>
<evidence type="ECO:0000313" key="2">
    <source>
        <dbReference type="Proteomes" id="UP001199525"/>
    </source>
</evidence>
<dbReference type="RefSeq" id="WP_229489752.1">
    <property type="nucleotide sequence ID" value="NZ_JAIVFQ010000100.1"/>
</dbReference>
<keyword evidence="2" id="KW-1185">Reference proteome</keyword>
<organism evidence="1 2">
    <name type="scientific">Nostoc favosum CHAB5714</name>
    <dbReference type="NCBI Taxonomy" id="2780399"/>
    <lineage>
        <taxon>Bacteria</taxon>
        <taxon>Bacillati</taxon>
        <taxon>Cyanobacteriota</taxon>
        <taxon>Cyanophyceae</taxon>
        <taxon>Nostocales</taxon>
        <taxon>Nostocaceae</taxon>
        <taxon>Nostoc</taxon>
        <taxon>Nostoc favosum</taxon>
    </lineage>
</organism>
<protein>
    <recommendedName>
        <fullName evidence="3">TolC family protein</fullName>
    </recommendedName>
</protein>
<evidence type="ECO:0000313" key="1">
    <source>
        <dbReference type="EMBL" id="MCC5603947.1"/>
    </source>
</evidence>
<gene>
    <name evidence="1" type="ORF">LC586_33465</name>
</gene>
<comment type="caution">
    <text evidence="1">The sequence shown here is derived from an EMBL/GenBank/DDBJ whole genome shotgun (WGS) entry which is preliminary data.</text>
</comment>